<name>A0AAD5TW48_9FUNG</name>
<accession>A0AAD5TW48</accession>
<evidence type="ECO:0000313" key="2">
    <source>
        <dbReference type="Proteomes" id="UP001211065"/>
    </source>
</evidence>
<dbReference type="EMBL" id="JADGJW010001731">
    <property type="protein sequence ID" value="KAJ3201414.1"/>
    <property type="molecule type" value="Genomic_DNA"/>
</dbReference>
<protein>
    <submittedName>
        <fullName evidence="1">Uncharacterized protein</fullName>
    </submittedName>
</protein>
<proteinExistence type="predicted"/>
<dbReference type="Proteomes" id="UP001211065">
    <property type="component" value="Unassembled WGS sequence"/>
</dbReference>
<keyword evidence="2" id="KW-1185">Reference proteome</keyword>
<sequence>MGDSDSVIDLCSDTDEDYVDLTKIKNLENHKDFPSQISSSPLKSSQISALGLNSLTMTNSNSHRTNFQQSETTKISEISVQNQISSFITQSNLQSEMNIIISSSDSDNDFDFQKVANNYYDETDLNGDHFTSFYNKKAVTPSTFQENCEITKKDNLSSENLTCKELLKAKKEEETKRKQLLKA</sequence>
<organism evidence="1 2">
    <name type="scientific">Clydaea vesicula</name>
    <dbReference type="NCBI Taxonomy" id="447962"/>
    <lineage>
        <taxon>Eukaryota</taxon>
        <taxon>Fungi</taxon>
        <taxon>Fungi incertae sedis</taxon>
        <taxon>Chytridiomycota</taxon>
        <taxon>Chytridiomycota incertae sedis</taxon>
        <taxon>Chytridiomycetes</taxon>
        <taxon>Lobulomycetales</taxon>
        <taxon>Lobulomycetaceae</taxon>
        <taxon>Clydaea</taxon>
    </lineage>
</organism>
<reference evidence="1" key="1">
    <citation type="submission" date="2020-05" db="EMBL/GenBank/DDBJ databases">
        <title>Phylogenomic resolution of chytrid fungi.</title>
        <authorList>
            <person name="Stajich J.E."/>
            <person name="Amses K."/>
            <person name="Simmons R."/>
            <person name="Seto K."/>
            <person name="Myers J."/>
            <person name="Bonds A."/>
            <person name="Quandt C.A."/>
            <person name="Barry K."/>
            <person name="Liu P."/>
            <person name="Grigoriev I."/>
            <person name="Longcore J.E."/>
            <person name="James T.Y."/>
        </authorList>
    </citation>
    <scope>NUCLEOTIDE SEQUENCE</scope>
    <source>
        <strain evidence="1">JEL0476</strain>
    </source>
</reference>
<comment type="caution">
    <text evidence="1">The sequence shown here is derived from an EMBL/GenBank/DDBJ whole genome shotgun (WGS) entry which is preliminary data.</text>
</comment>
<gene>
    <name evidence="1" type="ORF">HK099_002260</name>
</gene>
<dbReference type="AlphaFoldDB" id="A0AAD5TW48"/>
<evidence type="ECO:0000313" key="1">
    <source>
        <dbReference type="EMBL" id="KAJ3201414.1"/>
    </source>
</evidence>